<dbReference type="GO" id="GO:0005524">
    <property type="term" value="F:ATP binding"/>
    <property type="evidence" value="ECO:0007669"/>
    <property type="project" value="UniProtKB-KW"/>
</dbReference>
<sequence length="999" mass="104331">MSIVPPPQLVGRATELRTLIDAVTRPPAVVLVEGEAGIGKTRLVRAALDRLPSGDRAVLLGYCHQIREPFPYGPVFEALRDIRGRLPAAHRLNPVTGALRDHLPELDGALPPSPQPLDDPRAERHRVFRAIRALLASVGPAVLVVEDLHWADDGTLDLLRFLAGQPPQALAVVATCRRDGVTGPPLGRAYRHQPDTTSVVVRLTPLDASGVAGLAGALLERSDLSPGFVTRLHERTAGIPFVVEELVRSLPVSLPGTDGPDALDRAVDRAGVPLLLREAMAERMAGLSPAAAGAVRAAAVLRLPADERLITAVGADPAAPSPVASNPAGQGPAGPDSTASGPVGSGPVGSGPVGSGPVRSGAVGSVPVGSGSAGLAEALRAGVLHEHPGGRYGFRHALAQQAVYDAIPGPERRSAHVRAMAALAATDAPPLVQLAFHARQAGDTDAWVRHGTAAAQQAAALGDTALAVEVVEGMLDDPGLPVRDRGPLVLMLSRFAATGLSHQRVVRLLRQVLRGDFLSRDVRGEVRLNLGVVLSNQAGDAAAGRPEIMAALAELTDRPTLAARGWASMAMPEWGAESLAEHAEWMARAEALVATADNPELSAAVLANRASFEMTTGSPGAFDVAARLPADDPRTGVRREVARAYCNLHDSATTVGLYAAAERFGREGRRLALETGAQYPAFLLDASVIRREWFTGRWDGLRDRAASLGESATETPLVAVDLWLVLGLLALATGEWEEAVRQFHRAGLDAPEARNVPVVTAAAGGLVDLHLARGALNEAAAEAEAAVARLRRKGVWVWGAGLVPPAVAALARVGRMETAAELVDEYAAGIAGRVAPAAHAALDAASGALAAAQLRHADAAAFFARAREAYAALPQPYAAARAAEGEARARLAIGDDAAATGFREAAESYGRLGATHDAARCRRVLRDIGVDVPLPRGGRRGAGALSQREREVARLVALGRTNREIADVLFLSTRTVETHVATVLRKLGVRSRTQIAPPA</sequence>
<feature type="compositionally biased region" description="Low complexity" evidence="4">
    <location>
        <begin position="355"/>
        <end position="365"/>
    </location>
</feature>
<dbReference type="GO" id="GO:0006355">
    <property type="term" value="P:regulation of DNA-templated transcription"/>
    <property type="evidence" value="ECO:0007669"/>
    <property type="project" value="InterPro"/>
</dbReference>
<dbReference type="Gene3D" id="1.10.10.10">
    <property type="entry name" value="Winged helix-like DNA-binding domain superfamily/Winged helix DNA-binding domain"/>
    <property type="match status" value="1"/>
</dbReference>
<dbReference type="Pfam" id="PF00196">
    <property type="entry name" value="GerE"/>
    <property type="match status" value="1"/>
</dbReference>
<evidence type="ECO:0000313" key="7">
    <source>
        <dbReference type="Proteomes" id="UP000316541"/>
    </source>
</evidence>
<gene>
    <name evidence="6" type="ORF">FLX08_06485</name>
</gene>
<dbReference type="InterPro" id="IPR000792">
    <property type="entry name" value="Tscrpt_reg_LuxR_C"/>
</dbReference>
<dbReference type="InterPro" id="IPR041664">
    <property type="entry name" value="AAA_16"/>
</dbReference>
<keyword evidence="1" id="KW-0547">Nucleotide-binding</keyword>
<evidence type="ECO:0000256" key="4">
    <source>
        <dbReference type="SAM" id="MobiDB-lite"/>
    </source>
</evidence>
<reference evidence="6 7" key="1">
    <citation type="submission" date="2019-07" db="EMBL/GenBank/DDBJ databases">
        <title>Microbispora hainanensis DSM 45428.</title>
        <authorList>
            <person name="Thawai C."/>
        </authorList>
    </citation>
    <scope>NUCLEOTIDE SEQUENCE [LARGE SCALE GENOMIC DNA]</scope>
    <source>
        <strain evidence="6 7">DSM 45428</strain>
    </source>
</reference>
<evidence type="ECO:0000259" key="5">
    <source>
        <dbReference type="PROSITE" id="PS50043"/>
    </source>
</evidence>
<dbReference type="PROSITE" id="PS50043">
    <property type="entry name" value="HTH_LUXR_2"/>
    <property type="match status" value="1"/>
</dbReference>
<dbReference type="InterPro" id="IPR016032">
    <property type="entry name" value="Sig_transdc_resp-reg_C-effctor"/>
</dbReference>
<dbReference type="PANTHER" id="PTHR16305:SF35">
    <property type="entry name" value="TRANSCRIPTIONAL ACTIVATOR DOMAIN"/>
    <property type="match status" value="1"/>
</dbReference>
<dbReference type="Gene3D" id="3.40.50.300">
    <property type="entry name" value="P-loop containing nucleotide triphosphate hydrolases"/>
    <property type="match status" value="1"/>
</dbReference>
<feature type="compositionally biased region" description="Low complexity" evidence="4">
    <location>
        <begin position="316"/>
        <end position="329"/>
    </location>
</feature>
<name>A0A544Z1T3_9ACTN</name>
<organism evidence="6 7">
    <name type="scientific">Microbispora hainanensis</name>
    <dbReference type="NCBI Taxonomy" id="568844"/>
    <lineage>
        <taxon>Bacteria</taxon>
        <taxon>Bacillati</taxon>
        <taxon>Actinomycetota</taxon>
        <taxon>Actinomycetes</taxon>
        <taxon>Streptosporangiales</taxon>
        <taxon>Streptosporangiaceae</taxon>
        <taxon>Microbispora</taxon>
    </lineage>
</organism>
<keyword evidence="3" id="KW-0802">TPR repeat</keyword>
<proteinExistence type="predicted"/>
<evidence type="ECO:0000256" key="3">
    <source>
        <dbReference type="PROSITE-ProRule" id="PRU00339"/>
    </source>
</evidence>
<dbReference type="GO" id="GO:0003677">
    <property type="term" value="F:DNA binding"/>
    <property type="evidence" value="ECO:0007669"/>
    <property type="project" value="InterPro"/>
</dbReference>
<dbReference type="AlphaFoldDB" id="A0A544Z1T3"/>
<comment type="caution">
    <text evidence="6">The sequence shown here is derived from an EMBL/GenBank/DDBJ whole genome shotgun (WGS) entry which is preliminary data.</text>
</comment>
<evidence type="ECO:0000313" key="6">
    <source>
        <dbReference type="EMBL" id="TQS22978.1"/>
    </source>
</evidence>
<feature type="compositionally biased region" description="Gly residues" evidence="4">
    <location>
        <begin position="343"/>
        <end position="354"/>
    </location>
</feature>
<protein>
    <submittedName>
        <fullName evidence="6">AAA family ATPase</fullName>
    </submittedName>
</protein>
<accession>A0A544Z1T3</accession>
<dbReference type="SMART" id="SM00421">
    <property type="entry name" value="HTH_LUXR"/>
    <property type="match status" value="1"/>
</dbReference>
<dbReference type="PRINTS" id="PR00038">
    <property type="entry name" value="HTHLUXR"/>
</dbReference>
<evidence type="ECO:0000256" key="1">
    <source>
        <dbReference type="ARBA" id="ARBA00022741"/>
    </source>
</evidence>
<dbReference type="EMBL" id="VIRM01000005">
    <property type="protein sequence ID" value="TQS22978.1"/>
    <property type="molecule type" value="Genomic_DNA"/>
</dbReference>
<evidence type="ECO:0000256" key="2">
    <source>
        <dbReference type="ARBA" id="ARBA00022840"/>
    </source>
</evidence>
<keyword evidence="2" id="KW-0067">ATP-binding</keyword>
<dbReference type="InterPro" id="IPR027417">
    <property type="entry name" value="P-loop_NTPase"/>
</dbReference>
<dbReference type="RefSeq" id="WP_142617274.1">
    <property type="nucleotide sequence ID" value="NZ_VIRM01000005.1"/>
</dbReference>
<dbReference type="SUPFAM" id="SSF52540">
    <property type="entry name" value="P-loop containing nucleoside triphosphate hydrolases"/>
    <property type="match status" value="1"/>
</dbReference>
<dbReference type="Proteomes" id="UP000316541">
    <property type="component" value="Unassembled WGS sequence"/>
</dbReference>
<dbReference type="SUPFAM" id="SSF46894">
    <property type="entry name" value="C-terminal effector domain of the bipartite response regulators"/>
    <property type="match status" value="1"/>
</dbReference>
<dbReference type="Pfam" id="PF13191">
    <property type="entry name" value="AAA_16"/>
    <property type="match status" value="1"/>
</dbReference>
<dbReference type="GO" id="GO:0004016">
    <property type="term" value="F:adenylate cyclase activity"/>
    <property type="evidence" value="ECO:0007669"/>
    <property type="project" value="TreeGrafter"/>
</dbReference>
<feature type="repeat" description="TPR" evidence="3">
    <location>
        <begin position="720"/>
        <end position="753"/>
    </location>
</feature>
<dbReference type="CDD" id="cd06170">
    <property type="entry name" value="LuxR_C_like"/>
    <property type="match status" value="1"/>
</dbReference>
<dbReference type="PROSITE" id="PS50005">
    <property type="entry name" value="TPR"/>
    <property type="match status" value="1"/>
</dbReference>
<dbReference type="InterPro" id="IPR019734">
    <property type="entry name" value="TPR_rpt"/>
</dbReference>
<dbReference type="PANTHER" id="PTHR16305">
    <property type="entry name" value="TESTICULAR SOLUBLE ADENYLYL CYCLASE"/>
    <property type="match status" value="1"/>
</dbReference>
<feature type="domain" description="HTH luxR-type" evidence="5">
    <location>
        <begin position="938"/>
        <end position="999"/>
    </location>
</feature>
<dbReference type="GO" id="GO:0005737">
    <property type="term" value="C:cytoplasm"/>
    <property type="evidence" value="ECO:0007669"/>
    <property type="project" value="TreeGrafter"/>
</dbReference>
<dbReference type="InterPro" id="IPR036388">
    <property type="entry name" value="WH-like_DNA-bd_sf"/>
</dbReference>
<feature type="region of interest" description="Disordered" evidence="4">
    <location>
        <begin position="316"/>
        <end position="365"/>
    </location>
</feature>